<feature type="non-terminal residue" evidence="2">
    <location>
        <position position="315"/>
    </location>
</feature>
<sequence length="315" mass="36202">MIHFLCSLPRSGSTLLASLLSQRDDTYVSPTSNLGELIASVTRDFNKTKETSNSDAEELFSCLNGLMYGKYKLHKEPVLIDKAREWVHPEALELLTSTLGQPPKIIMTVRPMVECLASLYSISKAVNFSEWFHHSIICESLKESYASFKAGYERYPEYFCLVDYSNLCSQTQVELDRIADFLEIPHVNFNPKIEQVKENDKAWGIKDLHMLEPTIQNDNIDTKKILGEKMFNAFNCGSFWNDEPEPVKEQQPLDFSLEAGLRGEFSKAWDILQEAQRLDPSDNRAAFNLGWYEMRHGNLLKGHKMMERGRIERAF</sequence>
<dbReference type="Pfam" id="PF00685">
    <property type="entry name" value="Sulfotransfer_1"/>
    <property type="match status" value="1"/>
</dbReference>
<accession>A0A382N703</accession>
<dbReference type="SUPFAM" id="SSF52540">
    <property type="entry name" value="P-loop containing nucleoside triphosphate hydrolases"/>
    <property type="match status" value="1"/>
</dbReference>
<dbReference type="InterPro" id="IPR000863">
    <property type="entry name" value="Sulfotransferase_dom"/>
</dbReference>
<organism evidence="2">
    <name type="scientific">marine metagenome</name>
    <dbReference type="NCBI Taxonomy" id="408172"/>
    <lineage>
        <taxon>unclassified sequences</taxon>
        <taxon>metagenomes</taxon>
        <taxon>ecological metagenomes</taxon>
    </lineage>
</organism>
<name>A0A382N703_9ZZZZ</name>
<proteinExistence type="predicted"/>
<dbReference type="Gene3D" id="3.40.50.300">
    <property type="entry name" value="P-loop containing nucleotide triphosphate hydrolases"/>
    <property type="match status" value="1"/>
</dbReference>
<gene>
    <name evidence="2" type="ORF">METZ01_LOCUS308831</name>
</gene>
<dbReference type="GO" id="GO:0008146">
    <property type="term" value="F:sulfotransferase activity"/>
    <property type="evidence" value="ECO:0007669"/>
    <property type="project" value="InterPro"/>
</dbReference>
<protein>
    <recommendedName>
        <fullName evidence="1">Sulfotransferase domain-containing protein</fullName>
    </recommendedName>
</protein>
<dbReference type="InterPro" id="IPR027417">
    <property type="entry name" value="P-loop_NTPase"/>
</dbReference>
<dbReference type="AlphaFoldDB" id="A0A382N703"/>
<reference evidence="2" key="1">
    <citation type="submission" date="2018-05" db="EMBL/GenBank/DDBJ databases">
        <authorList>
            <person name="Lanie J.A."/>
            <person name="Ng W.-L."/>
            <person name="Kazmierczak K.M."/>
            <person name="Andrzejewski T.M."/>
            <person name="Davidsen T.M."/>
            <person name="Wayne K.J."/>
            <person name="Tettelin H."/>
            <person name="Glass J.I."/>
            <person name="Rusch D."/>
            <person name="Podicherti R."/>
            <person name="Tsui H.-C.T."/>
            <person name="Winkler M.E."/>
        </authorList>
    </citation>
    <scope>NUCLEOTIDE SEQUENCE</scope>
</reference>
<dbReference type="EMBL" id="UINC01097892">
    <property type="protein sequence ID" value="SVC55977.1"/>
    <property type="molecule type" value="Genomic_DNA"/>
</dbReference>
<evidence type="ECO:0000313" key="2">
    <source>
        <dbReference type="EMBL" id="SVC55977.1"/>
    </source>
</evidence>
<evidence type="ECO:0000259" key="1">
    <source>
        <dbReference type="Pfam" id="PF00685"/>
    </source>
</evidence>
<feature type="domain" description="Sulfotransferase" evidence="1">
    <location>
        <begin position="4"/>
        <end position="198"/>
    </location>
</feature>